<keyword evidence="4" id="KW-1185">Reference proteome</keyword>
<evidence type="ECO:0000256" key="1">
    <source>
        <dbReference type="SAM" id="Coils"/>
    </source>
</evidence>
<protein>
    <submittedName>
        <fullName evidence="2">Uncharacterized protein</fullName>
    </submittedName>
</protein>
<accession>A0AA86QMV6</accession>
<feature type="coiled-coil region" evidence="1">
    <location>
        <begin position="142"/>
        <end position="202"/>
    </location>
</feature>
<reference evidence="3 4" key="2">
    <citation type="submission" date="2024-07" db="EMBL/GenBank/DDBJ databases">
        <authorList>
            <person name="Akdeniz Z."/>
        </authorList>
    </citation>
    <scope>NUCLEOTIDE SEQUENCE [LARGE SCALE GENOMIC DNA]</scope>
</reference>
<evidence type="ECO:0000313" key="3">
    <source>
        <dbReference type="EMBL" id="CAL5995875.1"/>
    </source>
</evidence>
<sequence>MRISKDLLYDWCTKSLGTQITDHQNFQSGVSFVNLFFKVFPELEQVHKQVVQGTLVTKKNSQQTEANFSLLKYLLKSAMFPEEIFEFDLLIQNKKKQILGLLSVLYFIHCIRSDIQDPMEFEVSITPQVCEFLQSNMIIKIANSQEEDIDQLLNEINNVSGLNQSVSAVNNNLDISDTSDLLMQSQKQVDDARVQIEQLKSQISPSPKQIAKQSIEPMQIQQQSIEPVLHTKITTQSVLPSKTIFSPPKSVSLQETDKSPQMIQTLKNDDQFVQNQNIQGKMTNTVQNQNNIQNQTVQNKTVLSGKTERFVEEKEPIYRKTLLKSLSSSRLLQGKQQKIQFQEEKVQFEIQGPIIQFEQQIKQEYEIISTIQQEIADHGLKQQTLDIVYIKLSELITALLKNESNDTLNQITYLVQNANNQQLNLQKVNEHFKMQQEQLTIIQNGLKDLQINTNNKINSVSDLVLNLLQLVFNLSERLTSRTPFIIDEINSKYSDLQHTLINETVIQTEAETIFEQFKHILGEHTKLELCDEAKEVVQECSKCQLNPELIQFLPLHLQQKVESEFEAVTDPDVLRIQNQFNFSRIHILCDIINQLNSRFNLKQADFETALTQTSRAVTDTQRRCFNLIQELNQSIPDLAQAEAEINRLATQNKFLQQQLEETELELKNEQLQTLNTRTQQQKIKRELYFQNQREELQNKIIQQQNQIIQKLKLDLNTKKEEQELKSLLQQQFEMPTLNLDEPKQSQPKIINTNQQLMNENAELKGQLKGVEKQYELLEQNYLALKRFVEEE</sequence>
<feature type="coiled-coil region" evidence="1">
    <location>
        <begin position="753"/>
        <end position="780"/>
    </location>
</feature>
<comment type="caution">
    <text evidence="2">The sequence shown here is derived from an EMBL/GenBank/DDBJ whole genome shotgun (WGS) entry which is preliminary data.</text>
</comment>
<feature type="coiled-coil region" evidence="1">
    <location>
        <begin position="638"/>
        <end position="721"/>
    </location>
</feature>
<reference evidence="2" key="1">
    <citation type="submission" date="2023-06" db="EMBL/GenBank/DDBJ databases">
        <authorList>
            <person name="Kurt Z."/>
        </authorList>
    </citation>
    <scope>NUCLEOTIDE SEQUENCE</scope>
</reference>
<organism evidence="2">
    <name type="scientific">Hexamita inflata</name>
    <dbReference type="NCBI Taxonomy" id="28002"/>
    <lineage>
        <taxon>Eukaryota</taxon>
        <taxon>Metamonada</taxon>
        <taxon>Diplomonadida</taxon>
        <taxon>Hexamitidae</taxon>
        <taxon>Hexamitinae</taxon>
        <taxon>Hexamita</taxon>
    </lineage>
</organism>
<dbReference type="Proteomes" id="UP001642409">
    <property type="component" value="Unassembled WGS sequence"/>
</dbReference>
<proteinExistence type="predicted"/>
<evidence type="ECO:0000313" key="2">
    <source>
        <dbReference type="EMBL" id="CAI9961193.1"/>
    </source>
</evidence>
<dbReference type="AlphaFoldDB" id="A0AA86QMV6"/>
<evidence type="ECO:0000313" key="4">
    <source>
        <dbReference type="Proteomes" id="UP001642409"/>
    </source>
</evidence>
<dbReference type="InterPro" id="IPR036872">
    <property type="entry name" value="CH_dom_sf"/>
</dbReference>
<name>A0AA86QMV6_9EUKA</name>
<dbReference type="EMBL" id="CATOUU010000937">
    <property type="protein sequence ID" value="CAI9961193.1"/>
    <property type="molecule type" value="Genomic_DNA"/>
</dbReference>
<dbReference type="EMBL" id="CAXDID020000033">
    <property type="protein sequence ID" value="CAL5995875.1"/>
    <property type="molecule type" value="Genomic_DNA"/>
</dbReference>
<keyword evidence="1" id="KW-0175">Coiled coil</keyword>
<gene>
    <name evidence="3" type="ORF">HINF_LOCUS14327</name>
    <name evidence="2" type="ORF">HINF_LOCUS48838</name>
</gene>
<dbReference type="SUPFAM" id="SSF47576">
    <property type="entry name" value="Calponin-homology domain, CH-domain"/>
    <property type="match status" value="1"/>
</dbReference>